<keyword evidence="3" id="KW-0732">Signal</keyword>
<evidence type="ECO:0000256" key="2">
    <source>
        <dbReference type="ARBA" id="ARBA00022692"/>
    </source>
</evidence>
<dbReference type="InterPro" id="IPR001893">
    <property type="entry name" value="Cys-rich_GLG1_repeat"/>
</dbReference>
<dbReference type="PROSITE" id="PS51289">
    <property type="entry name" value="GLG1_C_RICH"/>
    <property type="match status" value="1"/>
</dbReference>
<evidence type="ECO:0000256" key="6">
    <source>
        <dbReference type="ARBA" id="ARBA00023136"/>
    </source>
</evidence>
<reference evidence="9" key="1">
    <citation type="submission" date="2014-12" db="EMBL/GenBank/DDBJ databases">
        <title>Insight into the proteome of Arion vulgaris.</title>
        <authorList>
            <person name="Aradska J."/>
            <person name="Bulat T."/>
            <person name="Smidak R."/>
            <person name="Sarate P."/>
            <person name="Gangsoo J."/>
            <person name="Sialana F."/>
            <person name="Bilban M."/>
            <person name="Lubec G."/>
        </authorList>
    </citation>
    <scope>NUCLEOTIDE SEQUENCE</scope>
    <source>
        <tissue evidence="9">Skin</tissue>
    </source>
</reference>
<keyword evidence="6" id="KW-0472">Membrane</keyword>
<dbReference type="AlphaFoldDB" id="A0A0B6YSR7"/>
<evidence type="ECO:0000256" key="8">
    <source>
        <dbReference type="PROSITE-ProRule" id="PRU00622"/>
    </source>
</evidence>
<feature type="non-terminal residue" evidence="9">
    <location>
        <position position="1"/>
    </location>
</feature>
<sequence length="128" mass="14547">NDGGMEGRVIDCLKRAFASKKTLTQQCEREIRYNIRESAVDINLNPVLMRTCKIDIKRYCMDNIADMKVEDINGDQGYNAFGSGTIIECLKKHFKDLKDEKCKLEVAYAVAESRIDINVDPLLHTACQ</sequence>
<gene>
    <name evidence="9" type="primary">ORF33387</name>
</gene>
<feature type="non-terminal residue" evidence="9">
    <location>
        <position position="128"/>
    </location>
</feature>
<dbReference type="InterPro" id="IPR017873">
    <property type="entry name" value="Cys-rich_GLG1_repeat_euk"/>
</dbReference>
<evidence type="ECO:0000256" key="7">
    <source>
        <dbReference type="ARBA" id="ARBA00023180"/>
    </source>
</evidence>
<organism evidence="9">
    <name type="scientific">Arion vulgaris</name>
    <dbReference type="NCBI Taxonomy" id="1028688"/>
    <lineage>
        <taxon>Eukaryota</taxon>
        <taxon>Metazoa</taxon>
        <taxon>Spiralia</taxon>
        <taxon>Lophotrochozoa</taxon>
        <taxon>Mollusca</taxon>
        <taxon>Gastropoda</taxon>
        <taxon>Heterobranchia</taxon>
        <taxon>Euthyneura</taxon>
        <taxon>Panpulmonata</taxon>
        <taxon>Eupulmonata</taxon>
        <taxon>Stylommatophora</taxon>
        <taxon>Helicina</taxon>
        <taxon>Arionoidea</taxon>
        <taxon>Arionidae</taxon>
        <taxon>Arion</taxon>
    </lineage>
</organism>
<dbReference type="EMBL" id="HACG01011660">
    <property type="protein sequence ID" value="CEK58525.1"/>
    <property type="molecule type" value="Transcribed_RNA"/>
</dbReference>
<protein>
    <recommendedName>
        <fullName evidence="10">Golgi apparatus protein 1</fullName>
    </recommendedName>
</protein>
<dbReference type="InterPro" id="IPR039728">
    <property type="entry name" value="GLG1"/>
</dbReference>
<name>A0A0B6YSR7_9EUPU</name>
<feature type="repeat" description="Cys-rich GLG1" evidence="8">
    <location>
        <begin position="22"/>
        <end position="98"/>
    </location>
</feature>
<evidence type="ECO:0000313" key="9">
    <source>
        <dbReference type="EMBL" id="CEK58525.1"/>
    </source>
</evidence>
<evidence type="ECO:0000256" key="5">
    <source>
        <dbReference type="ARBA" id="ARBA00022989"/>
    </source>
</evidence>
<comment type="subcellular location">
    <subcellularLocation>
        <location evidence="1">Membrane</location>
        <topology evidence="1">Single-pass type I membrane protein</topology>
    </subcellularLocation>
</comment>
<evidence type="ECO:0000256" key="1">
    <source>
        <dbReference type="ARBA" id="ARBA00004479"/>
    </source>
</evidence>
<accession>A0A0B6YSR7</accession>
<evidence type="ECO:0000256" key="3">
    <source>
        <dbReference type="ARBA" id="ARBA00022729"/>
    </source>
</evidence>
<evidence type="ECO:0000256" key="4">
    <source>
        <dbReference type="ARBA" id="ARBA00022737"/>
    </source>
</evidence>
<keyword evidence="2" id="KW-0812">Transmembrane</keyword>
<dbReference type="PANTHER" id="PTHR11884:SF1">
    <property type="entry name" value="GOLGI APPARATUS PROTEIN 1"/>
    <property type="match status" value="1"/>
</dbReference>
<dbReference type="Pfam" id="PF00839">
    <property type="entry name" value="Cys_rich_FGFR"/>
    <property type="match status" value="1"/>
</dbReference>
<keyword evidence="4" id="KW-0677">Repeat</keyword>
<keyword evidence="7" id="KW-0325">Glycoprotein</keyword>
<evidence type="ECO:0008006" key="10">
    <source>
        <dbReference type="Google" id="ProtNLM"/>
    </source>
</evidence>
<keyword evidence="5" id="KW-1133">Transmembrane helix</keyword>
<proteinExistence type="predicted"/>
<dbReference type="PANTHER" id="PTHR11884">
    <property type="entry name" value="SELECTIN LIGAND RELATED"/>
    <property type="match status" value="1"/>
</dbReference>
<dbReference type="GO" id="GO:0000139">
    <property type="term" value="C:Golgi membrane"/>
    <property type="evidence" value="ECO:0007669"/>
    <property type="project" value="InterPro"/>
</dbReference>